<comment type="caution">
    <text evidence="2">The sequence shown here is derived from an EMBL/GenBank/DDBJ whole genome shotgun (WGS) entry which is preliminary data.</text>
</comment>
<dbReference type="Proteomes" id="UP000018418">
    <property type="component" value="Unassembled WGS sequence"/>
</dbReference>
<organism evidence="2 3">
    <name type="scientific">Acinetobacter brisouii CIP 110357</name>
    <dbReference type="NCBI Taxonomy" id="1341683"/>
    <lineage>
        <taxon>Bacteria</taxon>
        <taxon>Pseudomonadati</taxon>
        <taxon>Pseudomonadota</taxon>
        <taxon>Gammaproteobacteria</taxon>
        <taxon>Moraxellales</taxon>
        <taxon>Moraxellaceae</taxon>
        <taxon>Acinetobacter</taxon>
    </lineage>
</organism>
<dbReference type="EMBL" id="AYEU01000004">
    <property type="protein sequence ID" value="ESK51898.1"/>
    <property type="molecule type" value="Genomic_DNA"/>
</dbReference>
<name>V2UBN3_9GAMM</name>
<protein>
    <submittedName>
        <fullName evidence="2">Uncharacterized protein</fullName>
    </submittedName>
</protein>
<proteinExistence type="predicted"/>
<keyword evidence="1" id="KW-0472">Membrane</keyword>
<reference evidence="2 3" key="1">
    <citation type="submission" date="2013-10" db="EMBL/GenBank/DDBJ databases">
        <title>The Genome Sequence of Acinetobacter brisouii CIP 110357.</title>
        <authorList>
            <consortium name="The Broad Institute Genomics Platform"/>
            <consortium name="The Broad Institute Genome Sequencing Center for Infectious Disease"/>
            <person name="Cerqueira G."/>
            <person name="Feldgarden M."/>
            <person name="Courvalin P."/>
            <person name="Grillot-Courvalin C."/>
            <person name="Clermont D."/>
            <person name="Rocha E."/>
            <person name="Yoon E.-J."/>
            <person name="Nemec A."/>
            <person name="Young S.K."/>
            <person name="Zeng Q."/>
            <person name="Gargeya S."/>
            <person name="Fitzgerald M."/>
            <person name="Abouelleil A."/>
            <person name="Alvarado L."/>
            <person name="Berlin A.M."/>
            <person name="Chapman S.B."/>
            <person name="Gainer-Dewar J."/>
            <person name="Goldberg J."/>
            <person name="Gnerre S."/>
            <person name="Griggs A."/>
            <person name="Gujja S."/>
            <person name="Hansen M."/>
            <person name="Howarth C."/>
            <person name="Imamovic A."/>
            <person name="Ireland A."/>
            <person name="Larimer J."/>
            <person name="McCowan C."/>
            <person name="Murphy C."/>
            <person name="Pearson M."/>
            <person name="Poon T.W."/>
            <person name="Priest M."/>
            <person name="Roberts A."/>
            <person name="Saif S."/>
            <person name="Shea T."/>
            <person name="Sykes S."/>
            <person name="Wortman J."/>
            <person name="Nusbaum C."/>
            <person name="Birren B."/>
        </authorList>
    </citation>
    <scope>NUCLEOTIDE SEQUENCE [LARGE SCALE GENOMIC DNA]</scope>
    <source>
        <strain evidence="2 3">CIP 110357</strain>
    </source>
</reference>
<evidence type="ECO:0000313" key="2">
    <source>
        <dbReference type="EMBL" id="ESK51898.1"/>
    </source>
</evidence>
<feature type="transmembrane region" description="Helical" evidence="1">
    <location>
        <begin position="12"/>
        <end position="33"/>
    </location>
</feature>
<dbReference type="OrthoDB" id="6705370at2"/>
<accession>V2UBN3</accession>
<keyword evidence="1" id="KW-1133">Transmembrane helix</keyword>
<dbReference type="AlphaFoldDB" id="V2UBN3"/>
<gene>
    <name evidence="2" type="ORF">P255_00993</name>
</gene>
<keyword evidence="3" id="KW-1185">Reference proteome</keyword>
<dbReference type="PATRIC" id="fig|1341683.3.peg.983"/>
<dbReference type="RefSeq" id="WP_004901025.1">
    <property type="nucleotide sequence ID" value="NZ_BBTI01000040.1"/>
</dbReference>
<dbReference type="HOGENOM" id="CLU_157728_0_0_6"/>
<sequence>MMTAIQEIMAKFYQLIIIVLTVLILILGIGFVVQTWRVSHWKTQSENADAKCLTQIQKIEQTQQTALKQANDKANQASADYEKLKATQQVKIQTVRDTVQKIVERPVYRNVCFDDSGMQQLGKAISLGQTKLSSELDDTVPKPDNSE</sequence>
<evidence type="ECO:0000313" key="3">
    <source>
        <dbReference type="Proteomes" id="UP000018418"/>
    </source>
</evidence>
<keyword evidence="1" id="KW-0812">Transmembrane</keyword>
<evidence type="ECO:0000256" key="1">
    <source>
        <dbReference type="SAM" id="Phobius"/>
    </source>
</evidence>